<proteinExistence type="predicted"/>
<dbReference type="Proteomes" id="UP000467840">
    <property type="component" value="Chromosome 14"/>
</dbReference>
<keyword evidence="1" id="KW-1133">Transmembrane helix</keyword>
<dbReference type="AlphaFoldDB" id="A0A6A6MB76"/>
<gene>
    <name evidence="2" type="ORF">GH714_002814</name>
</gene>
<keyword evidence="1" id="KW-0472">Membrane</keyword>
<evidence type="ECO:0000313" key="3">
    <source>
        <dbReference type="Proteomes" id="UP000467840"/>
    </source>
</evidence>
<feature type="transmembrane region" description="Helical" evidence="1">
    <location>
        <begin position="45"/>
        <end position="64"/>
    </location>
</feature>
<protein>
    <submittedName>
        <fullName evidence="2">Uncharacterized protein</fullName>
    </submittedName>
</protein>
<feature type="transmembrane region" description="Helical" evidence="1">
    <location>
        <begin position="12"/>
        <end position="33"/>
    </location>
</feature>
<sequence length="115" mass="13359">MAKGFRDNLPWWFRWDIILSFIAVGAEAIAAAFEQTSPYKMKAAKYGVIMAIVSVLLSFTDLAYKKCMLLRDKNRRPDDKHQYHYKLQWEFADSFGLICSLLTLISSCLHYNLLD</sequence>
<feature type="transmembrane region" description="Helical" evidence="1">
    <location>
        <begin position="95"/>
        <end position="114"/>
    </location>
</feature>
<evidence type="ECO:0000256" key="1">
    <source>
        <dbReference type="SAM" id="Phobius"/>
    </source>
</evidence>
<accession>A0A6A6MB76</accession>
<organism evidence="2 3">
    <name type="scientific">Hevea brasiliensis</name>
    <name type="common">Para rubber tree</name>
    <name type="synonym">Siphonia brasiliensis</name>
    <dbReference type="NCBI Taxonomy" id="3981"/>
    <lineage>
        <taxon>Eukaryota</taxon>
        <taxon>Viridiplantae</taxon>
        <taxon>Streptophyta</taxon>
        <taxon>Embryophyta</taxon>
        <taxon>Tracheophyta</taxon>
        <taxon>Spermatophyta</taxon>
        <taxon>Magnoliopsida</taxon>
        <taxon>eudicotyledons</taxon>
        <taxon>Gunneridae</taxon>
        <taxon>Pentapetalae</taxon>
        <taxon>rosids</taxon>
        <taxon>fabids</taxon>
        <taxon>Malpighiales</taxon>
        <taxon>Euphorbiaceae</taxon>
        <taxon>Crotonoideae</taxon>
        <taxon>Micrandreae</taxon>
        <taxon>Hevea</taxon>
    </lineage>
</organism>
<keyword evidence="1" id="KW-0812">Transmembrane</keyword>
<keyword evidence="3" id="KW-1185">Reference proteome</keyword>
<name>A0A6A6MB76_HEVBR</name>
<comment type="caution">
    <text evidence="2">The sequence shown here is derived from an EMBL/GenBank/DDBJ whole genome shotgun (WGS) entry which is preliminary data.</text>
</comment>
<evidence type="ECO:0000313" key="2">
    <source>
        <dbReference type="EMBL" id="KAF2309466.1"/>
    </source>
</evidence>
<dbReference type="EMBL" id="JAAGAX010000006">
    <property type="protein sequence ID" value="KAF2309466.1"/>
    <property type="molecule type" value="Genomic_DNA"/>
</dbReference>
<reference evidence="2 3" key="1">
    <citation type="journal article" date="2020" name="Mol. Plant">
        <title>The Chromosome-Based Rubber Tree Genome Provides New Insights into Spurge Genome Evolution and Rubber Biosynthesis.</title>
        <authorList>
            <person name="Liu J."/>
            <person name="Shi C."/>
            <person name="Shi C.C."/>
            <person name="Li W."/>
            <person name="Zhang Q.J."/>
            <person name="Zhang Y."/>
            <person name="Li K."/>
            <person name="Lu H.F."/>
            <person name="Shi C."/>
            <person name="Zhu S.T."/>
            <person name="Xiao Z.Y."/>
            <person name="Nan H."/>
            <person name="Yue Y."/>
            <person name="Zhu X.G."/>
            <person name="Wu Y."/>
            <person name="Hong X.N."/>
            <person name="Fan G.Y."/>
            <person name="Tong Y."/>
            <person name="Zhang D."/>
            <person name="Mao C.L."/>
            <person name="Liu Y.L."/>
            <person name="Hao S.J."/>
            <person name="Liu W.Q."/>
            <person name="Lv M.Q."/>
            <person name="Zhang H.B."/>
            <person name="Liu Y."/>
            <person name="Hu-Tang G.R."/>
            <person name="Wang J.P."/>
            <person name="Wang J.H."/>
            <person name="Sun Y.H."/>
            <person name="Ni S.B."/>
            <person name="Chen W.B."/>
            <person name="Zhang X.C."/>
            <person name="Jiao Y.N."/>
            <person name="Eichler E.E."/>
            <person name="Li G.H."/>
            <person name="Liu X."/>
            <person name="Gao L.Z."/>
        </authorList>
    </citation>
    <scope>NUCLEOTIDE SEQUENCE [LARGE SCALE GENOMIC DNA]</scope>
    <source>
        <strain evidence="3">cv. GT1</strain>
        <tissue evidence="2">Leaf</tissue>
    </source>
</reference>